<accession>A0AA85KAP5</accession>
<name>A0AA85KAP5_TRIRE</name>
<proteinExistence type="predicted"/>
<dbReference type="WBParaSite" id="TREG1_75500.1">
    <property type="protein sequence ID" value="TREG1_75500.1"/>
    <property type="gene ID" value="TREG1_75500"/>
</dbReference>
<evidence type="ECO:0000313" key="1">
    <source>
        <dbReference type="Proteomes" id="UP000050795"/>
    </source>
</evidence>
<reference evidence="1" key="1">
    <citation type="submission" date="2022-06" db="EMBL/GenBank/DDBJ databases">
        <authorList>
            <person name="Berger JAMES D."/>
            <person name="Berger JAMES D."/>
        </authorList>
    </citation>
    <scope>NUCLEOTIDE SEQUENCE [LARGE SCALE GENOMIC DNA]</scope>
</reference>
<protein>
    <submittedName>
        <fullName evidence="2">Uncharacterized protein</fullName>
    </submittedName>
</protein>
<reference evidence="2" key="2">
    <citation type="submission" date="2023-11" db="UniProtKB">
        <authorList>
            <consortium name="WormBaseParasite"/>
        </authorList>
    </citation>
    <scope>IDENTIFICATION</scope>
</reference>
<dbReference type="Proteomes" id="UP000050795">
    <property type="component" value="Unassembled WGS sequence"/>
</dbReference>
<organism evidence="1 2">
    <name type="scientific">Trichobilharzia regenti</name>
    <name type="common">Nasal bird schistosome</name>
    <dbReference type="NCBI Taxonomy" id="157069"/>
    <lineage>
        <taxon>Eukaryota</taxon>
        <taxon>Metazoa</taxon>
        <taxon>Spiralia</taxon>
        <taxon>Lophotrochozoa</taxon>
        <taxon>Platyhelminthes</taxon>
        <taxon>Trematoda</taxon>
        <taxon>Digenea</taxon>
        <taxon>Strigeidida</taxon>
        <taxon>Schistosomatoidea</taxon>
        <taxon>Schistosomatidae</taxon>
        <taxon>Trichobilharzia</taxon>
    </lineage>
</organism>
<evidence type="ECO:0000313" key="2">
    <source>
        <dbReference type="WBParaSite" id="TREG1_75500.1"/>
    </source>
</evidence>
<sequence length="142" mass="16294">MIIYHICKTNSQYQNMWDPINMIASLGSSGPLIYEALAHRHYDRLGWLLRLICLIRPSSPFAVQMKSRVDLIPPEIVSALDYCSGSYKFSMTPSEINDLLEYVELFIKVEPLGENKKSILYDCLRQVRESCAAVEEEICQES</sequence>
<keyword evidence="1" id="KW-1185">Reference proteome</keyword>
<dbReference type="AlphaFoldDB" id="A0AA85KAP5"/>